<dbReference type="PANTHER" id="PTHR33647">
    <property type="entry name" value="OS01G0793900 PROTEIN"/>
    <property type="match status" value="1"/>
</dbReference>
<reference evidence="1" key="1">
    <citation type="submission" date="2020-03" db="EMBL/GenBank/DDBJ databases">
        <title>Castanea mollissima Vanexum genome sequencing.</title>
        <authorList>
            <person name="Staton M."/>
        </authorList>
    </citation>
    <scope>NUCLEOTIDE SEQUENCE</scope>
    <source>
        <tissue evidence="1">Leaf</tissue>
    </source>
</reference>
<dbReference type="OrthoDB" id="610799at2759"/>
<protein>
    <submittedName>
        <fullName evidence="1">Uncharacterized protein</fullName>
    </submittedName>
</protein>
<organism evidence="1 2">
    <name type="scientific">Castanea mollissima</name>
    <name type="common">Chinese chestnut</name>
    <dbReference type="NCBI Taxonomy" id="60419"/>
    <lineage>
        <taxon>Eukaryota</taxon>
        <taxon>Viridiplantae</taxon>
        <taxon>Streptophyta</taxon>
        <taxon>Embryophyta</taxon>
        <taxon>Tracheophyta</taxon>
        <taxon>Spermatophyta</taxon>
        <taxon>Magnoliopsida</taxon>
        <taxon>eudicotyledons</taxon>
        <taxon>Gunneridae</taxon>
        <taxon>Pentapetalae</taxon>
        <taxon>rosids</taxon>
        <taxon>fabids</taxon>
        <taxon>Fagales</taxon>
        <taxon>Fagaceae</taxon>
        <taxon>Castanea</taxon>
    </lineage>
</organism>
<evidence type="ECO:0000313" key="2">
    <source>
        <dbReference type="Proteomes" id="UP000737018"/>
    </source>
</evidence>
<comment type="caution">
    <text evidence="1">The sequence shown here is derived from an EMBL/GenBank/DDBJ whole genome shotgun (WGS) entry which is preliminary data.</text>
</comment>
<accession>A0A8J4RC23</accession>
<dbReference type="EMBL" id="JRKL02002085">
    <property type="protein sequence ID" value="KAF3960533.1"/>
    <property type="molecule type" value="Genomic_DNA"/>
</dbReference>
<evidence type="ECO:0000313" key="1">
    <source>
        <dbReference type="EMBL" id="KAF3960533.1"/>
    </source>
</evidence>
<dbReference type="AlphaFoldDB" id="A0A8J4RC23"/>
<dbReference type="Proteomes" id="UP000737018">
    <property type="component" value="Unassembled WGS sequence"/>
</dbReference>
<sequence length="128" mass="14230">MGNCIRHESSVQWGGDDWGSVEKEELYGNDTDCDVGDNNKAMIMEEKGLLGGAERSFTKSSSTTTTTTTTTEVKIKITKKQLEELLGKVDLKELSVQQVLAQLINVSDRFDSHPRSWRPALQSIPEVN</sequence>
<proteinExistence type="predicted"/>
<name>A0A8J4RC23_9ROSI</name>
<gene>
    <name evidence="1" type="ORF">CMV_014767</name>
</gene>
<dbReference type="PANTHER" id="PTHR33647:SF5">
    <property type="entry name" value="OS01G0793900 PROTEIN"/>
    <property type="match status" value="1"/>
</dbReference>
<keyword evidence="2" id="KW-1185">Reference proteome</keyword>